<reference evidence="2 3" key="1">
    <citation type="submission" date="2023-10" db="EMBL/GenBank/DDBJ databases">
        <title>Genomes of two closely related lineages of the louse Polyplax serrata with different host specificities.</title>
        <authorList>
            <person name="Martinu J."/>
            <person name="Tarabai H."/>
            <person name="Stefka J."/>
            <person name="Hypsa V."/>
        </authorList>
    </citation>
    <scope>NUCLEOTIDE SEQUENCE [LARGE SCALE GENOMIC DNA]</scope>
    <source>
        <strain evidence="2">HR10_N</strain>
    </source>
</reference>
<protein>
    <submittedName>
        <fullName evidence="2">Uncharacterized protein</fullName>
    </submittedName>
</protein>
<feature type="region of interest" description="Disordered" evidence="1">
    <location>
        <begin position="1"/>
        <end position="24"/>
    </location>
</feature>
<sequence length="85" mass="10092">MEPERGKEAGKDGKTRLREENQRRETCKKWGTNIKLKGFNTAEGSTLDEEHGAWWYPTLARLGRPRETWWQEEEEEEEVVVDTRD</sequence>
<dbReference type="EMBL" id="JAWJWE010000002">
    <property type="protein sequence ID" value="KAK6643323.1"/>
    <property type="molecule type" value="Genomic_DNA"/>
</dbReference>
<evidence type="ECO:0000256" key="1">
    <source>
        <dbReference type="SAM" id="MobiDB-lite"/>
    </source>
</evidence>
<organism evidence="2 3">
    <name type="scientific">Polyplax serrata</name>
    <name type="common">Common mouse louse</name>
    <dbReference type="NCBI Taxonomy" id="468196"/>
    <lineage>
        <taxon>Eukaryota</taxon>
        <taxon>Metazoa</taxon>
        <taxon>Ecdysozoa</taxon>
        <taxon>Arthropoda</taxon>
        <taxon>Hexapoda</taxon>
        <taxon>Insecta</taxon>
        <taxon>Pterygota</taxon>
        <taxon>Neoptera</taxon>
        <taxon>Paraneoptera</taxon>
        <taxon>Psocodea</taxon>
        <taxon>Troctomorpha</taxon>
        <taxon>Phthiraptera</taxon>
        <taxon>Anoplura</taxon>
        <taxon>Polyplacidae</taxon>
        <taxon>Polyplax</taxon>
    </lineage>
</organism>
<dbReference type="AlphaFoldDB" id="A0AAN8SB90"/>
<proteinExistence type="predicted"/>
<evidence type="ECO:0000313" key="3">
    <source>
        <dbReference type="Proteomes" id="UP001372834"/>
    </source>
</evidence>
<name>A0AAN8SB90_POLSC</name>
<evidence type="ECO:0000313" key="2">
    <source>
        <dbReference type="EMBL" id="KAK6643323.1"/>
    </source>
</evidence>
<accession>A0AAN8SB90</accession>
<comment type="caution">
    <text evidence="2">The sequence shown here is derived from an EMBL/GenBank/DDBJ whole genome shotgun (WGS) entry which is preliminary data.</text>
</comment>
<gene>
    <name evidence="2" type="ORF">RUM43_004828</name>
</gene>
<dbReference type="Proteomes" id="UP001372834">
    <property type="component" value="Unassembled WGS sequence"/>
</dbReference>